<organism evidence="2 3">
    <name type="scientific">Dreissena polymorpha</name>
    <name type="common">Zebra mussel</name>
    <name type="synonym">Mytilus polymorpha</name>
    <dbReference type="NCBI Taxonomy" id="45954"/>
    <lineage>
        <taxon>Eukaryota</taxon>
        <taxon>Metazoa</taxon>
        <taxon>Spiralia</taxon>
        <taxon>Lophotrochozoa</taxon>
        <taxon>Mollusca</taxon>
        <taxon>Bivalvia</taxon>
        <taxon>Autobranchia</taxon>
        <taxon>Heteroconchia</taxon>
        <taxon>Euheterodonta</taxon>
        <taxon>Imparidentia</taxon>
        <taxon>Neoheterodontei</taxon>
        <taxon>Myida</taxon>
        <taxon>Dreissenoidea</taxon>
        <taxon>Dreissenidae</taxon>
        <taxon>Dreissena</taxon>
    </lineage>
</organism>
<evidence type="ECO:0000313" key="2">
    <source>
        <dbReference type="EMBL" id="KAH3720586.1"/>
    </source>
</evidence>
<dbReference type="InterPro" id="IPR011042">
    <property type="entry name" value="6-blade_b-propeller_TolB-like"/>
</dbReference>
<reference evidence="2" key="2">
    <citation type="submission" date="2020-11" db="EMBL/GenBank/DDBJ databases">
        <authorList>
            <person name="McCartney M.A."/>
            <person name="Auch B."/>
            <person name="Kono T."/>
            <person name="Mallez S."/>
            <person name="Becker A."/>
            <person name="Gohl D.M."/>
            <person name="Silverstein K.A.T."/>
            <person name="Koren S."/>
            <person name="Bechman K.B."/>
            <person name="Herman A."/>
            <person name="Abrahante J.E."/>
            <person name="Garbe J."/>
        </authorList>
    </citation>
    <scope>NUCLEOTIDE SEQUENCE</scope>
    <source>
        <strain evidence="2">Duluth1</strain>
        <tissue evidence="2">Whole animal</tissue>
    </source>
</reference>
<protein>
    <submittedName>
        <fullName evidence="2">Uncharacterized protein</fullName>
    </submittedName>
</protein>
<sequence length="472" mass="52879">MISSICETASGELLLTDWRNNKVKSSKKYNVKIKGDTNQCSLTGICETASGELLLTDWRNNKVKLLDQTYKVVAHCDLRNAPWSMCSIDSNLVAVTVTYKQVHFIRVTNGQLIKDRILKLKHDCFGIAHQHGNLYITDGNALYLYTVDGRLVREMYKDTSYQWADGNRIYVTNKDNKQLVTLSKDGKVKSTLNDSALDSPRLLAGRFRTSSAVDRDGRQRLAEVVTENNGVVGPTSVYYSKHTGSIIVGMDDNNDITDDVHALQAVQAVQNTSRYKCQLLAETNQPTNRPTNQQTNSQGKNNMSPTTILENGLTKFHEDWAKNVASRVSPIRVSPLSPIRVQGESCVEDEHLCLTLSEGCDPSMDDNEQNVLTKFQEDWTINVASRVLTRKNSPPHGDHVFNRPEPFSNSSKISLEHRARKTATTPGSHVFQPTATIFQLFQDIIGTHVLTHVLTQLHVHWTINVASRELTS</sequence>
<feature type="region of interest" description="Disordered" evidence="1">
    <location>
        <begin position="284"/>
        <end position="304"/>
    </location>
</feature>
<comment type="caution">
    <text evidence="2">The sequence shown here is derived from an EMBL/GenBank/DDBJ whole genome shotgun (WGS) entry which is preliminary data.</text>
</comment>
<gene>
    <name evidence="2" type="ORF">DPMN_063486</name>
</gene>
<dbReference type="SUPFAM" id="SSF63829">
    <property type="entry name" value="Calcium-dependent phosphotriesterase"/>
    <property type="match status" value="1"/>
</dbReference>
<evidence type="ECO:0000313" key="3">
    <source>
        <dbReference type="Proteomes" id="UP000828390"/>
    </source>
</evidence>
<proteinExistence type="predicted"/>
<dbReference type="EMBL" id="JAIWYP010000013">
    <property type="protein sequence ID" value="KAH3720586.1"/>
    <property type="molecule type" value="Genomic_DNA"/>
</dbReference>
<evidence type="ECO:0000256" key="1">
    <source>
        <dbReference type="SAM" id="MobiDB-lite"/>
    </source>
</evidence>
<dbReference type="Proteomes" id="UP000828390">
    <property type="component" value="Unassembled WGS sequence"/>
</dbReference>
<reference evidence="2" key="1">
    <citation type="journal article" date="2019" name="bioRxiv">
        <title>The Genome of the Zebra Mussel, Dreissena polymorpha: A Resource for Invasive Species Research.</title>
        <authorList>
            <person name="McCartney M.A."/>
            <person name="Auch B."/>
            <person name="Kono T."/>
            <person name="Mallez S."/>
            <person name="Zhang Y."/>
            <person name="Obille A."/>
            <person name="Becker A."/>
            <person name="Abrahante J.E."/>
            <person name="Garbe J."/>
            <person name="Badalamenti J.P."/>
            <person name="Herman A."/>
            <person name="Mangelson H."/>
            <person name="Liachko I."/>
            <person name="Sullivan S."/>
            <person name="Sone E.D."/>
            <person name="Koren S."/>
            <person name="Silverstein K.A.T."/>
            <person name="Beckman K.B."/>
            <person name="Gohl D.M."/>
        </authorList>
    </citation>
    <scope>NUCLEOTIDE SEQUENCE</scope>
    <source>
        <strain evidence="2">Duluth1</strain>
        <tissue evidence="2">Whole animal</tissue>
    </source>
</reference>
<keyword evidence="3" id="KW-1185">Reference proteome</keyword>
<accession>A0A9D4CBI9</accession>
<dbReference type="AlphaFoldDB" id="A0A9D4CBI9"/>
<dbReference type="Gene3D" id="2.120.10.30">
    <property type="entry name" value="TolB, C-terminal domain"/>
    <property type="match status" value="1"/>
</dbReference>
<name>A0A9D4CBI9_DREPO</name>